<dbReference type="GO" id="GO:0004252">
    <property type="term" value="F:serine-type endopeptidase activity"/>
    <property type="evidence" value="ECO:0007669"/>
    <property type="project" value="InterPro"/>
</dbReference>
<dbReference type="FunFam" id="2.40.10.10:FF:000068">
    <property type="entry name" value="transmembrane protease serine 2"/>
    <property type="match status" value="1"/>
</dbReference>
<dbReference type="Pfam" id="PF14223">
    <property type="entry name" value="Retrotran_gag_2"/>
    <property type="match status" value="1"/>
</dbReference>
<reference evidence="4" key="2">
    <citation type="submission" date="2021-08" db="EMBL/GenBank/DDBJ databases">
        <authorList>
            <person name="Eriksson T."/>
        </authorList>
    </citation>
    <scope>NUCLEOTIDE SEQUENCE</scope>
    <source>
        <strain evidence="4">Stoneville</strain>
        <tissue evidence="4">Whole head</tissue>
    </source>
</reference>
<organism evidence="4 5">
    <name type="scientific">Tenebrio molitor</name>
    <name type="common">Yellow mealworm beetle</name>
    <dbReference type="NCBI Taxonomy" id="7067"/>
    <lineage>
        <taxon>Eukaryota</taxon>
        <taxon>Metazoa</taxon>
        <taxon>Ecdysozoa</taxon>
        <taxon>Arthropoda</taxon>
        <taxon>Hexapoda</taxon>
        <taxon>Insecta</taxon>
        <taxon>Pterygota</taxon>
        <taxon>Neoptera</taxon>
        <taxon>Endopterygota</taxon>
        <taxon>Coleoptera</taxon>
        <taxon>Polyphaga</taxon>
        <taxon>Cucujiformia</taxon>
        <taxon>Tenebrionidae</taxon>
        <taxon>Tenebrio</taxon>
    </lineage>
</organism>
<dbReference type="Proteomes" id="UP000719412">
    <property type="component" value="Unassembled WGS sequence"/>
</dbReference>
<proteinExistence type="predicted"/>
<evidence type="ECO:0000313" key="4">
    <source>
        <dbReference type="EMBL" id="KAH0815124.1"/>
    </source>
</evidence>
<feature type="compositionally biased region" description="Basic and acidic residues" evidence="2">
    <location>
        <begin position="343"/>
        <end position="356"/>
    </location>
</feature>
<dbReference type="InterPro" id="IPR043504">
    <property type="entry name" value="Peptidase_S1_PA_chymotrypsin"/>
</dbReference>
<dbReference type="PANTHER" id="PTHR24260:SF136">
    <property type="entry name" value="GH08193P-RELATED"/>
    <property type="match status" value="1"/>
</dbReference>
<dbReference type="AlphaFoldDB" id="A0A8J6LAV3"/>
<feature type="compositionally biased region" description="Basic and acidic residues" evidence="2">
    <location>
        <begin position="382"/>
        <end position="395"/>
    </location>
</feature>
<dbReference type="InterPro" id="IPR001314">
    <property type="entry name" value="Peptidase_S1A"/>
</dbReference>
<feature type="region of interest" description="Disordered" evidence="2">
    <location>
        <begin position="331"/>
        <end position="396"/>
    </location>
</feature>
<dbReference type="PRINTS" id="PR00722">
    <property type="entry name" value="CHYMOTRYPSIN"/>
</dbReference>
<dbReference type="EMBL" id="JABDTM020023519">
    <property type="protein sequence ID" value="KAH0815124.1"/>
    <property type="molecule type" value="Genomic_DNA"/>
</dbReference>
<dbReference type="Gene3D" id="2.40.10.10">
    <property type="entry name" value="Trypsin-like serine proteases"/>
    <property type="match status" value="1"/>
</dbReference>
<dbReference type="InterPro" id="IPR001254">
    <property type="entry name" value="Trypsin_dom"/>
</dbReference>
<comment type="caution">
    <text evidence="4">The sequence shown here is derived from an EMBL/GenBank/DDBJ whole genome shotgun (WGS) entry which is preliminary data.</text>
</comment>
<gene>
    <name evidence="4" type="ORF">GEV33_007667</name>
</gene>
<feature type="compositionally biased region" description="Polar residues" evidence="2">
    <location>
        <begin position="360"/>
        <end position="374"/>
    </location>
</feature>
<evidence type="ECO:0000256" key="1">
    <source>
        <dbReference type="ARBA" id="ARBA00023157"/>
    </source>
</evidence>
<dbReference type="InterPro" id="IPR051333">
    <property type="entry name" value="CLIP_Serine_Protease"/>
</dbReference>
<reference evidence="4" key="1">
    <citation type="journal article" date="2020" name="J Insects Food Feed">
        <title>The yellow mealworm (Tenebrio molitor) genome: a resource for the emerging insects as food and feed industry.</title>
        <authorList>
            <person name="Eriksson T."/>
            <person name="Andere A."/>
            <person name="Kelstrup H."/>
            <person name="Emery V."/>
            <person name="Picard C."/>
        </authorList>
    </citation>
    <scope>NUCLEOTIDE SEQUENCE</scope>
    <source>
        <strain evidence="4">Stoneville</strain>
        <tissue evidence="4">Whole head</tissue>
    </source>
</reference>
<keyword evidence="1" id="KW-1015">Disulfide bond</keyword>
<dbReference type="Pfam" id="PF00089">
    <property type="entry name" value="Trypsin"/>
    <property type="match status" value="1"/>
</dbReference>
<name>A0A8J6LAV3_TENMO</name>
<evidence type="ECO:0000259" key="3">
    <source>
        <dbReference type="PROSITE" id="PS50240"/>
    </source>
</evidence>
<dbReference type="PROSITE" id="PS50240">
    <property type="entry name" value="TRYPSIN_DOM"/>
    <property type="match status" value="1"/>
</dbReference>
<dbReference type="GO" id="GO:0006508">
    <property type="term" value="P:proteolysis"/>
    <property type="evidence" value="ECO:0007669"/>
    <property type="project" value="InterPro"/>
</dbReference>
<dbReference type="PANTHER" id="PTHR24260">
    <property type="match status" value="1"/>
</dbReference>
<dbReference type="SUPFAM" id="SSF50494">
    <property type="entry name" value="Trypsin-like serine proteases"/>
    <property type="match status" value="1"/>
</dbReference>
<dbReference type="CDD" id="cd00190">
    <property type="entry name" value="Tryp_SPc"/>
    <property type="match status" value="1"/>
</dbReference>
<dbReference type="InterPro" id="IPR009003">
    <property type="entry name" value="Peptidase_S1_PA"/>
</dbReference>
<feature type="domain" description="Peptidase S1" evidence="3">
    <location>
        <begin position="662"/>
        <end position="897"/>
    </location>
</feature>
<accession>A0A8J6LAV3</accession>
<protein>
    <recommendedName>
        <fullName evidence="3">Peptidase S1 domain-containing protein</fullName>
    </recommendedName>
</protein>
<evidence type="ECO:0000313" key="5">
    <source>
        <dbReference type="Proteomes" id="UP000719412"/>
    </source>
</evidence>
<dbReference type="SMART" id="SM00020">
    <property type="entry name" value="Tryp_SPc"/>
    <property type="match status" value="1"/>
</dbReference>
<evidence type="ECO:0000256" key="2">
    <source>
        <dbReference type="SAM" id="MobiDB-lite"/>
    </source>
</evidence>
<keyword evidence="5" id="KW-1185">Reference proteome</keyword>
<sequence>MDILNIVSNNCSRRKGRQIRRGNERREYIKGADVELPSWSPRGFAMTCDPGRVAFHCFINCSLHNGVLEDTSRRHCTHNVLGVAGTWTSTKSRIETNRQGAKARLTLRWETACYPKELRDTAKWIKDSAKAMFLISTIESEQLEPPLVCLTGKEKLTSLHEQKSASNKLLLTTRLCEYRMSPGDTIIQHVAKEQNMATQLPDVGFQTAWDNVAPDQQTLNNLQERLIRKEARLTVANEETGAFSKCKKNGIKKNDAGAQNKITKSDCQIGKLQRKVLNKVHERPATKPAEVFHMNDDATRFHYVYFLRHKSDEIKKFKMLDKIERKKYYPVYGGEKRHSRTPQQDHHPESENDDRHKKFTTSLMSRNSVGSTKNVIRDEDDDVRKEDADERKEGDEFQEAAEEVADLEVQELQQETSQGILRDRANLRVPTRCVVRLNKSAPCARGNRGSRIGTIDIQTASLHDQLEEQIYMEVPECLSGEKQSKITREHCLLMTVWSQLKTLDTMLGRLSEAFKITIGDSMFIPEKLILMLSFILCSRTTKGLKMYLILKQSDSRSLNFSVRETEPRWEGDRKEVNITGASVRSLSFASRNEVTLAVLNIIGVIGSTKESFIKECKNISLSLCSASCTLIARRIKKDPLSILSTYLKMLRPIVRVWDGARIVGGQQASPGQFPWQAAIYKYTADGRYFCGGTLYNEQWILTAGQCVIDATEFTIQLGSNQLDSTDNNRIVVNATTYYVEPRFDPTVSLRHDVGMIKLPSPVTVNDYIQPVRMLESMSPIYKGVAVETAGWGQTADSGDIVNDLNYVQLKIIANTECQSYYGDQFFGSMTCTEGSNYNEGFCFGDVGGALLGDVPVGDYKIQVGISSFISQNGCESLDPTGYTRTDAYFQWMHNISKYG</sequence>